<evidence type="ECO:0000256" key="2">
    <source>
        <dbReference type="SAM" id="SignalP"/>
    </source>
</evidence>
<evidence type="ECO:0000313" key="4">
    <source>
        <dbReference type="EMBL" id="ROH89031.1"/>
    </source>
</evidence>
<reference evidence="4 5" key="1">
    <citation type="submission" date="2018-10" db="EMBL/GenBank/DDBJ databases">
        <authorList>
            <person name="Chen W.-M."/>
        </authorList>
    </citation>
    <scope>NUCLEOTIDE SEQUENCE [LARGE SCALE GENOMIC DNA]</scope>
    <source>
        <strain evidence="4 5">THS-13</strain>
    </source>
</reference>
<keyword evidence="5" id="KW-1185">Reference proteome</keyword>
<protein>
    <submittedName>
        <fullName evidence="4">DUF4124 domain-containing protein</fullName>
    </submittedName>
</protein>
<evidence type="ECO:0000313" key="5">
    <source>
        <dbReference type="Proteomes" id="UP000282106"/>
    </source>
</evidence>
<comment type="caution">
    <text evidence="4">The sequence shown here is derived from an EMBL/GenBank/DDBJ whole genome shotgun (WGS) entry which is preliminary data.</text>
</comment>
<dbReference type="InParanoid" id="A0A3N0V8V7"/>
<evidence type="ECO:0000256" key="1">
    <source>
        <dbReference type="SAM" id="MobiDB-lite"/>
    </source>
</evidence>
<evidence type="ECO:0000259" key="3">
    <source>
        <dbReference type="Pfam" id="PF13511"/>
    </source>
</evidence>
<feature type="domain" description="DUF4124" evidence="3">
    <location>
        <begin position="12"/>
        <end position="67"/>
    </location>
</feature>
<organism evidence="4 5">
    <name type="scientific">Stagnimonas aquatica</name>
    <dbReference type="NCBI Taxonomy" id="2689987"/>
    <lineage>
        <taxon>Bacteria</taxon>
        <taxon>Pseudomonadati</taxon>
        <taxon>Pseudomonadota</taxon>
        <taxon>Gammaproteobacteria</taxon>
        <taxon>Nevskiales</taxon>
        <taxon>Nevskiaceae</taxon>
        <taxon>Stagnimonas</taxon>
    </lineage>
</organism>
<name>A0A3N0V8V7_9GAMM</name>
<keyword evidence="2" id="KW-0732">Signal</keyword>
<dbReference type="EMBL" id="RJVO01000005">
    <property type="protein sequence ID" value="ROH89031.1"/>
    <property type="molecule type" value="Genomic_DNA"/>
</dbReference>
<proteinExistence type="predicted"/>
<dbReference type="RefSeq" id="WP_123212053.1">
    <property type="nucleotide sequence ID" value="NZ_RJVO01000005.1"/>
</dbReference>
<sequence>MDAGLKPVLAGLLWLVLAAPAHADLYLCSDAEGHRRIQDRPCAAGQRADAHVRDKSVSGQPAAPAQPRAKAAVTPAAAEVGIRRNKGVICQLLDAEKRDAEAQIRGEAPPPVGESAKDNLVKIERQRSRVGCEAS</sequence>
<dbReference type="AlphaFoldDB" id="A0A3N0V8V7"/>
<gene>
    <name evidence="4" type="ORF">ED208_11495</name>
</gene>
<feature type="chain" id="PRO_5018112227" evidence="2">
    <location>
        <begin position="24"/>
        <end position="135"/>
    </location>
</feature>
<feature type="signal peptide" evidence="2">
    <location>
        <begin position="1"/>
        <end position="23"/>
    </location>
</feature>
<dbReference type="Pfam" id="PF13511">
    <property type="entry name" value="DUF4124"/>
    <property type="match status" value="1"/>
</dbReference>
<feature type="compositionally biased region" description="Basic and acidic residues" evidence="1">
    <location>
        <begin position="115"/>
        <end position="127"/>
    </location>
</feature>
<accession>A0A3N0V8V7</accession>
<feature type="compositionally biased region" description="Low complexity" evidence="1">
    <location>
        <begin position="60"/>
        <end position="70"/>
    </location>
</feature>
<dbReference type="InterPro" id="IPR025392">
    <property type="entry name" value="DUF4124"/>
</dbReference>
<feature type="region of interest" description="Disordered" evidence="1">
    <location>
        <begin position="101"/>
        <end position="135"/>
    </location>
</feature>
<feature type="region of interest" description="Disordered" evidence="1">
    <location>
        <begin position="44"/>
        <end position="70"/>
    </location>
</feature>
<dbReference type="Proteomes" id="UP000282106">
    <property type="component" value="Unassembled WGS sequence"/>
</dbReference>